<name>A0A1M6CDS2_9RHOB</name>
<evidence type="ECO:0000256" key="1">
    <source>
        <dbReference type="SAM" id="MobiDB-lite"/>
    </source>
</evidence>
<evidence type="ECO:0000313" key="3">
    <source>
        <dbReference type="Proteomes" id="UP000184292"/>
    </source>
</evidence>
<protein>
    <submittedName>
        <fullName evidence="2">Uncharacterized protein</fullName>
    </submittedName>
</protein>
<dbReference type="EMBL" id="FQYO01000002">
    <property type="protein sequence ID" value="SHI59147.1"/>
    <property type="molecule type" value="Genomic_DNA"/>
</dbReference>
<keyword evidence="3" id="KW-1185">Reference proteome</keyword>
<sequence length="95" mass="9767">MTHSPDCLAAGGAPADVRTDVERDSGTDAAAAPLQAAPARGPDWLLRYLDDLSRTARLSGHAGIAGDIEALIRRHGGALAGEEPRGAQVLAFGPR</sequence>
<reference evidence="2 3" key="1">
    <citation type="submission" date="2016-11" db="EMBL/GenBank/DDBJ databases">
        <authorList>
            <person name="Jaros S."/>
            <person name="Januszkiewicz K."/>
            <person name="Wedrychowicz H."/>
        </authorList>
    </citation>
    <scope>NUCLEOTIDE SEQUENCE [LARGE SCALE GENOMIC DNA]</scope>
    <source>
        <strain evidence="2 3">DSM 100565</strain>
    </source>
</reference>
<dbReference type="AlphaFoldDB" id="A0A1M6CDS2"/>
<organism evidence="2 3">
    <name type="scientific">Wenxinia saemankumensis</name>
    <dbReference type="NCBI Taxonomy" id="1447782"/>
    <lineage>
        <taxon>Bacteria</taxon>
        <taxon>Pseudomonadati</taxon>
        <taxon>Pseudomonadota</taxon>
        <taxon>Alphaproteobacteria</taxon>
        <taxon>Rhodobacterales</taxon>
        <taxon>Roseobacteraceae</taxon>
        <taxon>Wenxinia</taxon>
    </lineage>
</organism>
<feature type="compositionally biased region" description="Basic and acidic residues" evidence="1">
    <location>
        <begin position="17"/>
        <end position="26"/>
    </location>
</feature>
<evidence type="ECO:0000313" key="2">
    <source>
        <dbReference type="EMBL" id="SHI59147.1"/>
    </source>
</evidence>
<accession>A0A1M6CDS2</accession>
<feature type="region of interest" description="Disordered" evidence="1">
    <location>
        <begin position="1"/>
        <end position="35"/>
    </location>
</feature>
<gene>
    <name evidence="2" type="ORF">SAMN05444417_1141</name>
</gene>
<dbReference type="RefSeq" id="WP_073326845.1">
    <property type="nucleotide sequence ID" value="NZ_FQYO01000002.1"/>
</dbReference>
<proteinExistence type="predicted"/>
<dbReference type="Proteomes" id="UP000184292">
    <property type="component" value="Unassembled WGS sequence"/>
</dbReference>
<dbReference type="STRING" id="1447782.SAMN05444417_1141"/>